<dbReference type="InterPro" id="IPR049492">
    <property type="entry name" value="BD-FAE-like_dom"/>
</dbReference>
<dbReference type="RefSeq" id="WP_378592408.1">
    <property type="nucleotide sequence ID" value="NZ_JBHSKD010000027.1"/>
</dbReference>
<reference evidence="4" key="1">
    <citation type="journal article" date="2019" name="Int. J. Syst. Evol. Microbiol.">
        <title>The Global Catalogue of Microorganisms (GCM) 10K type strain sequencing project: providing services to taxonomists for standard genome sequencing and annotation.</title>
        <authorList>
            <consortium name="The Broad Institute Genomics Platform"/>
            <consortium name="The Broad Institute Genome Sequencing Center for Infectious Disease"/>
            <person name="Wu L."/>
            <person name="Ma J."/>
        </authorList>
    </citation>
    <scope>NUCLEOTIDE SEQUENCE [LARGE SCALE GENOMIC DNA]</scope>
    <source>
        <strain evidence="4">DFY41</strain>
    </source>
</reference>
<accession>A0ABW0BQ54</accession>
<dbReference type="InterPro" id="IPR050300">
    <property type="entry name" value="GDXG_lipolytic_enzyme"/>
</dbReference>
<proteinExistence type="predicted"/>
<sequence>MAFLRRQLAVAALTVNALRPSPSFRAGIPVFVAGWLTGELAPHLLTLTAADAVTHLPASRRRTTADRVGLALAAASTAGLTALIAQSRKVGDVVDAALLDGLGADTTAELEAQPTPADVARGQWRRLVNPFRMRDPRIRVDRDVRYSDAGGRGLLDVYRPAEGVLDGAPVLLQVHGGGWTIGSKDEQGLPLMHHMAARGWICVAINYRLAPRDAFPAQVIDVKRAIAWIREHIGEYGGDPDYIAITGGSAGGHLTALAALTPGDPAYQPGFEDADTSVAAAVPHYGVYDFAGATGLKSAEQMRDQFLAPRILQERWRDHPEVFERASPILRIHPDAPDFFVIHGVRDTLVSVDQARLFVDALRRVSRRTVVYAELPGAQHAFDLFPSIRSTQVVRALDKYLHWHWNQWRAGRSPAEPAAIDTDAG</sequence>
<dbReference type="InterPro" id="IPR029058">
    <property type="entry name" value="AB_hydrolase_fold"/>
</dbReference>
<gene>
    <name evidence="3" type="ORF">ACFPGP_18645</name>
</gene>
<name>A0ABW0BQ54_9ACTN</name>
<keyword evidence="4" id="KW-1185">Reference proteome</keyword>
<dbReference type="Proteomes" id="UP001596087">
    <property type="component" value="Unassembled WGS sequence"/>
</dbReference>
<evidence type="ECO:0000313" key="3">
    <source>
        <dbReference type="EMBL" id="MFC5178706.1"/>
    </source>
</evidence>
<evidence type="ECO:0000313" key="4">
    <source>
        <dbReference type="Proteomes" id="UP001596087"/>
    </source>
</evidence>
<dbReference type="Gene3D" id="3.40.50.1820">
    <property type="entry name" value="alpha/beta hydrolase"/>
    <property type="match status" value="1"/>
</dbReference>
<dbReference type="PANTHER" id="PTHR48081">
    <property type="entry name" value="AB HYDROLASE SUPERFAMILY PROTEIN C4A8.06C"/>
    <property type="match status" value="1"/>
</dbReference>
<evidence type="ECO:0000256" key="1">
    <source>
        <dbReference type="ARBA" id="ARBA00022801"/>
    </source>
</evidence>
<dbReference type="Pfam" id="PF20434">
    <property type="entry name" value="BD-FAE"/>
    <property type="match status" value="1"/>
</dbReference>
<dbReference type="GO" id="GO:0016787">
    <property type="term" value="F:hydrolase activity"/>
    <property type="evidence" value="ECO:0007669"/>
    <property type="project" value="UniProtKB-KW"/>
</dbReference>
<dbReference type="PANTHER" id="PTHR48081:SF33">
    <property type="entry name" value="KYNURENINE FORMAMIDASE"/>
    <property type="match status" value="1"/>
</dbReference>
<keyword evidence="1 3" id="KW-0378">Hydrolase</keyword>
<dbReference type="SUPFAM" id="SSF53474">
    <property type="entry name" value="alpha/beta-Hydrolases"/>
    <property type="match status" value="1"/>
</dbReference>
<comment type="caution">
    <text evidence="3">The sequence shown here is derived from an EMBL/GenBank/DDBJ whole genome shotgun (WGS) entry which is preliminary data.</text>
</comment>
<dbReference type="EMBL" id="JBHSKD010000027">
    <property type="protein sequence ID" value="MFC5178706.1"/>
    <property type="molecule type" value="Genomic_DNA"/>
</dbReference>
<protein>
    <submittedName>
        <fullName evidence="3">Alpha/beta hydrolase fold domain-containing protein</fullName>
    </submittedName>
</protein>
<feature type="domain" description="BD-FAE-like" evidence="2">
    <location>
        <begin position="155"/>
        <end position="362"/>
    </location>
</feature>
<organism evidence="3 4">
    <name type="scientific">Nocardioides taihuensis</name>
    <dbReference type="NCBI Taxonomy" id="1835606"/>
    <lineage>
        <taxon>Bacteria</taxon>
        <taxon>Bacillati</taxon>
        <taxon>Actinomycetota</taxon>
        <taxon>Actinomycetes</taxon>
        <taxon>Propionibacteriales</taxon>
        <taxon>Nocardioidaceae</taxon>
        <taxon>Nocardioides</taxon>
    </lineage>
</organism>
<evidence type="ECO:0000259" key="2">
    <source>
        <dbReference type="Pfam" id="PF20434"/>
    </source>
</evidence>